<name>A0A0L9VJJ0_PHAAN</name>
<sequence>MCAITNKQRWRIVRKAGNCSDAAFHHSCGGSHTNSQSLLSQPITLIWALTSTNLITNLFLFSYKCGTGFNGKIAEESEGQGGMRMRERDEEVDSARKKIRPARFITMIDEGLRNDSDACAPPPPLFIHATAVLVVLAEGEDAHAPIAPSRCCEKIWHHVAFQFYCTMPRQ</sequence>
<dbReference type="Proteomes" id="UP000053144">
    <property type="component" value="Chromosome 10"/>
</dbReference>
<dbReference type="EMBL" id="CM003380">
    <property type="protein sequence ID" value="KOM55215.1"/>
    <property type="molecule type" value="Genomic_DNA"/>
</dbReference>
<proteinExistence type="predicted"/>
<dbReference type="AlphaFoldDB" id="A0A0L9VJJ0"/>
<dbReference type="Gramene" id="KOM55215">
    <property type="protein sequence ID" value="KOM55215"/>
    <property type="gene ID" value="LR48_Vigan10g110700"/>
</dbReference>
<reference evidence="2" key="1">
    <citation type="journal article" date="2015" name="Proc. Natl. Acad. Sci. U.S.A.">
        <title>Genome sequencing of adzuki bean (Vigna angularis) provides insight into high starch and low fat accumulation and domestication.</title>
        <authorList>
            <person name="Yang K."/>
            <person name="Tian Z."/>
            <person name="Chen C."/>
            <person name="Luo L."/>
            <person name="Zhao B."/>
            <person name="Wang Z."/>
            <person name="Yu L."/>
            <person name="Li Y."/>
            <person name="Sun Y."/>
            <person name="Li W."/>
            <person name="Chen Y."/>
            <person name="Li Y."/>
            <person name="Zhang Y."/>
            <person name="Ai D."/>
            <person name="Zhao J."/>
            <person name="Shang C."/>
            <person name="Ma Y."/>
            <person name="Wu B."/>
            <person name="Wang M."/>
            <person name="Gao L."/>
            <person name="Sun D."/>
            <person name="Zhang P."/>
            <person name="Guo F."/>
            <person name="Wang W."/>
            <person name="Li Y."/>
            <person name="Wang J."/>
            <person name="Varshney R.K."/>
            <person name="Wang J."/>
            <person name="Ling H.Q."/>
            <person name="Wan P."/>
        </authorList>
    </citation>
    <scope>NUCLEOTIDE SEQUENCE</scope>
    <source>
        <strain evidence="2">cv. Jingnong 6</strain>
    </source>
</reference>
<evidence type="ECO:0000313" key="1">
    <source>
        <dbReference type="EMBL" id="KOM55215.1"/>
    </source>
</evidence>
<gene>
    <name evidence="1" type="ORF">LR48_Vigan10g110700</name>
</gene>
<protein>
    <submittedName>
        <fullName evidence="1">Uncharacterized protein</fullName>
    </submittedName>
</protein>
<organism evidence="1 2">
    <name type="scientific">Phaseolus angularis</name>
    <name type="common">Azuki bean</name>
    <name type="synonym">Vigna angularis</name>
    <dbReference type="NCBI Taxonomy" id="3914"/>
    <lineage>
        <taxon>Eukaryota</taxon>
        <taxon>Viridiplantae</taxon>
        <taxon>Streptophyta</taxon>
        <taxon>Embryophyta</taxon>
        <taxon>Tracheophyta</taxon>
        <taxon>Spermatophyta</taxon>
        <taxon>Magnoliopsida</taxon>
        <taxon>eudicotyledons</taxon>
        <taxon>Gunneridae</taxon>
        <taxon>Pentapetalae</taxon>
        <taxon>rosids</taxon>
        <taxon>fabids</taxon>
        <taxon>Fabales</taxon>
        <taxon>Fabaceae</taxon>
        <taxon>Papilionoideae</taxon>
        <taxon>50 kb inversion clade</taxon>
        <taxon>NPAAA clade</taxon>
        <taxon>indigoferoid/millettioid clade</taxon>
        <taxon>Phaseoleae</taxon>
        <taxon>Vigna</taxon>
    </lineage>
</organism>
<evidence type="ECO:0000313" key="2">
    <source>
        <dbReference type="Proteomes" id="UP000053144"/>
    </source>
</evidence>
<accession>A0A0L9VJJ0</accession>